<dbReference type="Proteomes" id="UP000651050">
    <property type="component" value="Unassembled WGS sequence"/>
</dbReference>
<evidence type="ECO:0000313" key="2">
    <source>
        <dbReference type="Proteomes" id="UP000651050"/>
    </source>
</evidence>
<accession>A0A931H8E3</accession>
<protein>
    <submittedName>
        <fullName evidence="1">Uncharacterized protein</fullName>
    </submittedName>
</protein>
<gene>
    <name evidence="1" type="ORF">I5803_21460</name>
</gene>
<sequence length="239" mass="25488">MIASAQGARCLRGAVNLLEERYKSFDITRPIASSIPIDTPLMRPAIALTQSFYQRMNTTFTARVRRGLGRLAQLVLLPAVLAYGLAAPSAKASVAAPPVIYIQAIDPVLAGLNGAPVFTWRTDGRPLQFGGGVDRTHTGFPPVDVYFGVMIPGGRLFTWTPGTGSEPNLREGLFPAGQGITAIQISTRDLLGASPQRPFSSADPLGVYSIFLFLTSPGADPRDARGWYGASMSPLVITN</sequence>
<keyword evidence="2" id="KW-1185">Reference proteome</keyword>
<dbReference type="EMBL" id="JADWYS010000001">
    <property type="protein sequence ID" value="MBG9390614.1"/>
    <property type="molecule type" value="Genomic_DNA"/>
</dbReference>
<comment type="caution">
    <text evidence="1">The sequence shown here is derived from an EMBL/GenBank/DDBJ whole genome shotgun (WGS) entry which is preliminary data.</text>
</comment>
<dbReference type="AlphaFoldDB" id="A0A931H8E3"/>
<evidence type="ECO:0000313" key="1">
    <source>
        <dbReference type="EMBL" id="MBG9390614.1"/>
    </source>
</evidence>
<organism evidence="1 2">
    <name type="scientific">Caenimonas aquaedulcis</name>
    <dbReference type="NCBI Taxonomy" id="2793270"/>
    <lineage>
        <taxon>Bacteria</taxon>
        <taxon>Pseudomonadati</taxon>
        <taxon>Pseudomonadota</taxon>
        <taxon>Betaproteobacteria</taxon>
        <taxon>Burkholderiales</taxon>
        <taxon>Comamonadaceae</taxon>
        <taxon>Caenimonas</taxon>
    </lineage>
</organism>
<dbReference type="RefSeq" id="WP_196988344.1">
    <property type="nucleotide sequence ID" value="NZ_JADWYS010000001.1"/>
</dbReference>
<reference evidence="1" key="1">
    <citation type="submission" date="2020-11" db="EMBL/GenBank/DDBJ databases">
        <title>Bacterial whole genome sequence for Caenimonas sp. DR4.4.</title>
        <authorList>
            <person name="Le V."/>
            <person name="Ko S.-R."/>
            <person name="Ahn C.-Y."/>
            <person name="Oh H.-M."/>
        </authorList>
    </citation>
    <scope>NUCLEOTIDE SEQUENCE</scope>
    <source>
        <strain evidence="1">DR4.4</strain>
    </source>
</reference>
<name>A0A931H8E3_9BURK</name>
<proteinExistence type="predicted"/>